<evidence type="ECO:0000256" key="6">
    <source>
        <dbReference type="ARBA" id="ARBA00022989"/>
    </source>
</evidence>
<dbReference type="Proteomes" id="UP000024842">
    <property type="component" value="Unassembled WGS sequence"/>
</dbReference>
<dbReference type="Gene3D" id="1.20.1560.10">
    <property type="entry name" value="ABC transporter type 1, transmembrane domain"/>
    <property type="match status" value="1"/>
</dbReference>
<dbReference type="InterPro" id="IPR027417">
    <property type="entry name" value="P-loop_NTPase"/>
</dbReference>
<keyword evidence="4" id="KW-0547">Nucleotide-binding</keyword>
<dbReference type="SUPFAM" id="SSF52540">
    <property type="entry name" value="P-loop containing nucleoside triphosphate hydrolases"/>
    <property type="match status" value="1"/>
</dbReference>
<dbReference type="AlphaFoldDB" id="A0A023DYL4"/>
<evidence type="ECO:0000256" key="3">
    <source>
        <dbReference type="ARBA" id="ARBA00022692"/>
    </source>
</evidence>
<evidence type="ECO:0000313" key="12">
    <source>
        <dbReference type="Proteomes" id="UP000024842"/>
    </source>
</evidence>
<protein>
    <submittedName>
        <fullName evidence="11">Putative ABC transporter ATP-binding protein</fullName>
    </submittedName>
</protein>
<comment type="caution">
    <text evidence="11">The sequence shown here is derived from an EMBL/GenBank/DDBJ whole genome shotgun (WGS) entry which is preliminary data.</text>
</comment>
<dbReference type="GO" id="GO:0005886">
    <property type="term" value="C:plasma membrane"/>
    <property type="evidence" value="ECO:0007669"/>
    <property type="project" value="UniProtKB-SubCell"/>
</dbReference>
<feature type="transmembrane region" description="Helical" evidence="8">
    <location>
        <begin position="51"/>
        <end position="72"/>
    </location>
</feature>
<keyword evidence="7 8" id="KW-0472">Membrane</keyword>
<accession>A0A023DYL4</accession>
<evidence type="ECO:0000259" key="10">
    <source>
        <dbReference type="PROSITE" id="PS50929"/>
    </source>
</evidence>
<proteinExistence type="predicted"/>
<dbReference type="FunFam" id="3.40.50.300:FF:000287">
    <property type="entry name" value="Multidrug ABC transporter ATP-binding protein"/>
    <property type="match status" value="1"/>
</dbReference>
<evidence type="ECO:0000313" key="11">
    <source>
        <dbReference type="EMBL" id="GAJ46579.1"/>
    </source>
</evidence>
<reference evidence="11 12" key="1">
    <citation type="journal article" date="2014" name="FEMS Microbiol. Lett.">
        <title>Draft genome sequences of three Holospora species (Holospora obtusa, Holospora undulata, and Holospora elegans), endonuclear symbiotic bacteria of the ciliate Paramecium caudatum.</title>
        <authorList>
            <person name="Dohra H."/>
            <person name="Tanaka K."/>
            <person name="Suzuki T."/>
            <person name="Fujishima M."/>
            <person name="Suzuki H."/>
        </authorList>
    </citation>
    <scope>NUCLEOTIDE SEQUENCE [LARGE SCALE GENOMIC DNA]</scope>
    <source>
        <strain evidence="11 12">E1</strain>
    </source>
</reference>
<gene>
    <name evidence="11" type="ORF">HE1_00914</name>
</gene>
<dbReference type="GO" id="GO:0016887">
    <property type="term" value="F:ATP hydrolysis activity"/>
    <property type="evidence" value="ECO:0007669"/>
    <property type="project" value="InterPro"/>
</dbReference>
<keyword evidence="3 8" id="KW-0812">Transmembrane</keyword>
<dbReference type="InterPro" id="IPR039421">
    <property type="entry name" value="Type_1_exporter"/>
</dbReference>
<evidence type="ECO:0000256" key="4">
    <source>
        <dbReference type="ARBA" id="ARBA00022741"/>
    </source>
</evidence>
<dbReference type="SUPFAM" id="SSF90123">
    <property type="entry name" value="ABC transporter transmembrane region"/>
    <property type="match status" value="1"/>
</dbReference>
<evidence type="ECO:0000256" key="2">
    <source>
        <dbReference type="ARBA" id="ARBA00022448"/>
    </source>
</evidence>
<dbReference type="InterPro" id="IPR003593">
    <property type="entry name" value="AAA+_ATPase"/>
</dbReference>
<dbReference type="InterPro" id="IPR003439">
    <property type="entry name" value="ABC_transporter-like_ATP-bd"/>
</dbReference>
<dbReference type="Gene3D" id="3.40.50.300">
    <property type="entry name" value="P-loop containing nucleotide triphosphate hydrolases"/>
    <property type="match status" value="1"/>
</dbReference>
<dbReference type="PANTHER" id="PTHR24221">
    <property type="entry name" value="ATP-BINDING CASSETTE SUB-FAMILY B"/>
    <property type="match status" value="1"/>
</dbReference>
<evidence type="ECO:0000256" key="7">
    <source>
        <dbReference type="ARBA" id="ARBA00023136"/>
    </source>
</evidence>
<feature type="domain" description="ABC transporter" evidence="9">
    <location>
        <begin position="373"/>
        <end position="610"/>
    </location>
</feature>
<feature type="transmembrane region" description="Helical" evidence="8">
    <location>
        <begin position="162"/>
        <end position="186"/>
    </location>
</feature>
<dbReference type="GO" id="GO:0034040">
    <property type="term" value="F:ATPase-coupled lipid transmembrane transporter activity"/>
    <property type="evidence" value="ECO:0007669"/>
    <property type="project" value="TreeGrafter"/>
</dbReference>
<dbReference type="SMART" id="SM00382">
    <property type="entry name" value="AAA"/>
    <property type="match status" value="1"/>
</dbReference>
<keyword evidence="12" id="KW-1185">Reference proteome</keyword>
<feature type="transmembrane region" description="Helical" evidence="8">
    <location>
        <begin position="192"/>
        <end position="212"/>
    </location>
</feature>
<dbReference type="Pfam" id="PF00664">
    <property type="entry name" value="ABC_membrane"/>
    <property type="match status" value="1"/>
</dbReference>
<feature type="transmembrane region" description="Helical" evidence="8">
    <location>
        <begin position="92"/>
        <end position="111"/>
    </location>
</feature>
<dbReference type="GO" id="GO:0140359">
    <property type="term" value="F:ABC-type transporter activity"/>
    <property type="evidence" value="ECO:0007669"/>
    <property type="project" value="InterPro"/>
</dbReference>
<dbReference type="PROSITE" id="PS00211">
    <property type="entry name" value="ABC_TRANSPORTER_1"/>
    <property type="match status" value="1"/>
</dbReference>
<keyword evidence="5 11" id="KW-0067">ATP-binding</keyword>
<sequence length="623" mass="70391">MYLYKTAKYVKIKLRMRGNKIILELSMMTTLFDLHGKAGLKQYVWKFTKYYKLYIALLIVIAVVAGGCEISVDYKIKEIIDAISSNNADNLIYLLFLFVLYKFLHHGSYFAQRCLDIKYKPAILEYVVKDIYSKTIGHSLHWFDSHLSGETSSKIEDFQDGMVTLITCLFKTFHIIVTIIITLFFILHVNVLTGLVLGLFVIIYTPIIYLLLKRQLELQESYVNAKQEAMGIINDSIANIFGIKVIGDLISEFKLKLTPAINKWRAWDYKTRQFDAYYVDNADTLMVVTLNAVQIYLLAFLFKNGDISAGSFAFIAMITLKIHAQLDAFLENLLFNVNPKMAQIKSSYSFINTKLDVEDKENAKALAVFEGSINYQNVHFSYGENGKLVLHDFNLKIRAGERLGIVGTSGAGKTTMIKCLLRYFDVTEGGIFLGDQDIRDITQDSLRKLISIIPQDITMFHRSIMDNLKLAKYDATEEEIISACIKARIHNDIIAMPQGYNTIVGERGVKLSGGQRQRVAIARAILKNAPILILDEATSSLDTHTEQLIQKSINELLDSSGATVIAIAHRLSTLKHTDRIIVLDKGKLVEDGTHIELLAKTGLYKHLWDAQVGGFLGDEKVED</sequence>
<dbReference type="OrthoDB" id="5288404at2"/>
<dbReference type="PANTHER" id="PTHR24221:SF654">
    <property type="entry name" value="ATP-BINDING CASSETTE SUB-FAMILY B MEMBER 6"/>
    <property type="match status" value="1"/>
</dbReference>
<feature type="domain" description="ABC transmembrane type-1" evidence="10">
    <location>
        <begin position="56"/>
        <end position="333"/>
    </location>
</feature>
<dbReference type="InterPro" id="IPR036640">
    <property type="entry name" value="ABC1_TM_sf"/>
</dbReference>
<evidence type="ECO:0000256" key="8">
    <source>
        <dbReference type="SAM" id="Phobius"/>
    </source>
</evidence>
<dbReference type="STRING" id="1427503.HE1_00914"/>
<keyword evidence="2" id="KW-0813">Transport</keyword>
<evidence type="ECO:0000259" key="9">
    <source>
        <dbReference type="PROSITE" id="PS50893"/>
    </source>
</evidence>
<dbReference type="GO" id="GO:0005524">
    <property type="term" value="F:ATP binding"/>
    <property type="evidence" value="ECO:0007669"/>
    <property type="project" value="UniProtKB-KW"/>
</dbReference>
<name>A0A023DYL4_9PROT</name>
<dbReference type="PROSITE" id="PS50893">
    <property type="entry name" value="ABC_TRANSPORTER_2"/>
    <property type="match status" value="1"/>
</dbReference>
<evidence type="ECO:0000256" key="5">
    <source>
        <dbReference type="ARBA" id="ARBA00022840"/>
    </source>
</evidence>
<keyword evidence="6 8" id="KW-1133">Transmembrane helix</keyword>
<evidence type="ECO:0000256" key="1">
    <source>
        <dbReference type="ARBA" id="ARBA00004651"/>
    </source>
</evidence>
<dbReference type="Pfam" id="PF00005">
    <property type="entry name" value="ABC_tran"/>
    <property type="match status" value="1"/>
</dbReference>
<dbReference type="InterPro" id="IPR017871">
    <property type="entry name" value="ABC_transporter-like_CS"/>
</dbReference>
<dbReference type="PROSITE" id="PS50929">
    <property type="entry name" value="ABC_TM1F"/>
    <property type="match status" value="1"/>
</dbReference>
<dbReference type="InterPro" id="IPR011527">
    <property type="entry name" value="ABC1_TM_dom"/>
</dbReference>
<comment type="subcellular location">
    <subcellularLocation>
        <location evidence="1">Cell membrane</location>
        <topology evidence="1">Multi-pass membrane protein</topology>
    </subcellularLocation>
</comment>
<dbReference type="EMBL" id="BAUP01000114">
    <property type="protein sequence ID" value="GAJ46579.1"/>
    <property type="molecule type" value="Genomic_DNA"/>
</dbReference>
<organism evidence="11 12">
    <name type="scientific">Holospora elegans E1</name>
    <dbReference type="NCBI Taxonomy" id="1427503"/>
    <lineage>
        <taxon>Bacteria</taxon>
        <taxon>Pseudomonadati</taxon>
        <taxon>Pseudomonadota</taxon>
        <taxon>Alphaproteobacteria</taxon>
        <taxon>Holosporales</taxon>
        <taxon>Holosporaceae</taxon>
        <taxon>Holospora</taxon>
    </lineage>
</organism>